<dbReference type="RefSeq" id="XP_060307847.1">
    <property type="nucleotide sequence ID" value="XM_060461419.1"/>
</dbReference>
<protein>
    <submittedName>
        <fullName evidence="2">Uncharacterized protein</fullName>
    </submittedName>
</protein>
<dbReference type="GeneID" id="85344966"/>
<proteinExistence type="predicted"/>
<dbReference type="EMBL" id="MOOE01000017">
    <property type="protein sequence ID" value="KAK1515080.1"/>
    <property type="molecule type" value="Genomic_DNA"/>
</dbReference>
<accession>A0AAI9YL20</accession>
<reference evidence="2 3" key="1">
    <citation type="submission" date="2016-10" db="EMBL/GenBank/DDBJ databases">
        <title>The genome sequence of Colletotrichum fioriniae PJ7.</title>
        <authorList>
            <person name="Baroncelli R."/>
        </authorList>
    </citation>
    <scope>NUCLEOTIDE SEQUENCE [LARGE SCALE GENOMIC DNA]</scope>
    <source>
        <strain evidence="2 3">IMI 309622</strain>
    </source>
</reference>
<feature type="region of interest" description="Disordered" evidence="1">
    <location>
        <begin position="206"/>
        <end position="251"/>
    </location>
</feature>
<gene>
    <name evidence="2" type="ORF">CCOS01_13273</name>
</gene>
<comment type="caution">
    <text evidence="2">The sequence shown here is derived from an EMBL/GenBank/DDBJ whole genome shotgun (WGS) entry which is preliminary data.</text>
</comment>
<evidence type="ECO:0000313" key="3">
    <source>
        <dbReference type="Proteomes" id="UP001240678"/>
    </source>
</evidence>
<evidence type="ECO:0000256" key="1">
    <source>
        <dbReference type="SAM" id="MobiDB-lite"/>
    </source>
</evidence>
<dbReference type="Proteomes" id="UP001240678">
    <property type="component" value="Unassembled WGS sequence"/>
</dbReference>
<evidence type="ECO:0000313" key="2">
    <source>
        <dbReference type="EMBL" id="KAK1515080.1"/>
    </source>
</evidence>
<organism evidence="2 3">
    <name type="scientific">Colletotrichum costaricense</name>
    <dbReference type="NCBI Taxonomy" id="1209916"/>
    <lineage>
        <taxon>Eukaryota</taxon>
        <taxon>Fungi</taxon>
        <taxon>Dikarya</taxon>
        <taxon>Ascomycota</taxon>
        <taxon>Pezizomycotina</taxon>
        <taxon>Sordariomycetes</taxon>
        <taxon>Hypocreomycetidae</taxon>
        <taxon>Glomerellales</taxon>
        <taxon>Glomerellaceae</taxon>
        <taxon>Colletotrichum</taxon>
        <taxon>Colletotrichum acutatum species complex</taxon>
    </lineage>
</organism>
<keyword evidence="3" id="KW-1185">Reference proteome</keyword>
<sequence>MHRLSSSSPASAQTPVSTGFAFDRTYPAALTLGSNNEATYIPSHGACPHDLCCHALHHGPLDGCSHGTNDSLSRSSSYSGSTWPVAGPSLSDDRFPDLDLSSVPYSINNLSAHTSQLDFQAVDAFEWNSLHAPQQSLADLHITDNTPLTAQCPGVIPLRQSNDTGLVSLGIPDDQSVHALESFDFSIGSGFNNSISVFLSGAASPQGSLPHKQGAQPDAVDWDSQTPLAGTGSIKRSRDESGSDDSSTSGDCPFCENFSGDAKQLSTESISGATSGSMSARCLDVLCGSAPQGIYRDMTGLHIARKHSDATSVKRPFVAVVKTT</sequence>
<name>A0AAI9YL20_9PEZI</name>
<dbReference type="AlphaFoldDB" id="A0AAI9YL20"/>